<dbReference type="EMBL" id="MT141342">
    <property type="protein sequence ID" value="QJA58855.1"/>
    <property type="molecule type" value="Genomic_DNA"/>
</dbReference>
<reference evidence="1" key="1">
    <citation type="submission" date="2020-03" db="EMBL/GenBank/DDBJ databases">
        <title>The deep terrestrial virosphere.</title>
        <authorList>
            <person name="Holmfeldt K."/>
            <person name="Nilsson E."/>
            <person name="Simone D."/>
            <person name="Lopez-Fernandez M."/>
            <person name="Wu X."/>
            <person name="de Brujin I."/>
            <person name="Lundin D."/>
            <person name="Andersson A."/>
            <person name="Bertilsson S."/>
            <person name="Dopson M."/>
        </authorList>
    </citation>
    <scope>NUCLEOTIDE SEQUENCE</scope>
    <source>
        <strain evidence="1">MM415B01400</strain>
    </source>
</reference>
<accession>A0A6M3INI4</accession>
<sequence length="193" mass="21678">MARGTLLTKQVKCLISTAYMKHPTWGATRIRKEVVGLLHDDPTADPGWPGVSAVAKILRRLREADEARSPESRELDSPWSVVSLTKYDIPPEALPLVMEMSAHFPQREGRPITIREAKWVVRFSEVDDLGKLADFALAYAEMERVIELVGQDMLEAVVDSELYIALTGKTLNEPVFYPSRRQANVTDIFVPVC</sequence>
<protein>
    <submittedName>
        <fullName evidence="1">Uncharacterized protein</fullName>
    </submittedName>
</protein>
<organism evidence="1">
    <name type="scientific">viral metagenome</name>
    <dbReference type="NCBI Taxonomy" id="1070528"/>
    <lineage>
        <taxon>unclassified sequences</taxon>
        <taxon>metagenomes</taxon>
        <taxon>organismal metagenomes</taxon>
    </lineage>
</organism>
<gene>
    <name evidence="1" type="ORF">MM415B01400_0010</name>
</gene>
<dbReference type="AlphaFoldDB" id="A0A6M3INI4"/>
<evidence type="ECO:0000313" key="1">
    <source>
        <dbReference type="EMBL" id="QJA58855.1"/>
    </source>
</evidence>
<proteinExistence type="predicted"/>
<name>A0A6M3INI4_9ZZZZ</name>